<dbReference type="PANTHER" id="PTHR47219">
    <property type="entry name" value="RAB GTPASE-ACTIVATING PROTEIN 1-LIKE"/>
    <property type="match status" value="1"/>
</dbReference>
<evidence type="ECO:0008006" key="3">
    <source>
        <dbReference type="Google" id="ProtNLM"/>
    </source>
</evidence>
<sequence>MTGGHSLSGKLRGSADRVQMRRMKLQKTDDPGAHSDPRDMKLCGVKSLLQCWFWTWASAAGWNFTETRRKSSQTEGNAAGHMTQYLSSQPVLSLFSRKPKESKAVSHNATGWRLFGKTENREEDPRGELAATMSPQQLREAVGFQLLFVYRPQPEEEAKDLCANLPAKSMEETQRHKLEYEEMVAGAKRRGEHTSQFLMFNLVCVCVSRKGTRRVRELWWQGLPPGVRGRVWSLAIGNELNITPAAPTGPVEERLDVLSNFLLSVQGGPYHDLLHSVLGAYTCYRPDIGYGSVALSSPSVFQMLKYFTSFEIFFEENLPRLFGHFQTNSLTPDLYLID</sequence>
<evidence type="ECO:0000313" key="1">
    <source>
        <dbReference type="EMBL" id="MEQ2201170.1"/>
    </source>
</evidence>
<protein>
    <recommendedName>
        <fullName evidence="3">Rab-GAP TBC domain-containing protein</fullName>
    </recommendedName>
</protein>
<keyword evidence="2" id="KW-1185">Reference proteome</keyword>
<dbReference type="EMBL" id="JAHRIN010027218">
    <property type="protein sequence ID" value="MEQ2201170.1"/>
    <property type="molecule type" value="Genomic_DNA"/>
</dbReference>
<dbReference type="SUPFAM" id="SSF47923">
    <property type="entry name" value="Ypt/Rab-GAP domain of gyp1p"/>
    <property type="match status" value="1"/>
</dbReference>
<organism evidence="1 2">
    <name type="scientific">Xenoophorus captivus</name>
    <dbReference type="NCBI Taxonomy" id="1517983"/>
    <lineage>
        <taxon>Eukaryota</taxon>
        <taxon>Metazoa</taxon>
        <taxon>Chordata</taxon>
        <taxon>Craniata</taxon>
        <taxon>Vertebrata</taxon>
        <taxon>Euteleostomi</taxon>
        <taxon>Actinopterygii</taxon>
        <taxon>Neopterygii</taxon>
        <taxon>Teleostei</taxon>
        <taxon>Neoteleostei</taxon>
        <taxon>Acanthomorphata</taxon>
        <taxon>Ovalentaria</taxon>
        <taxon>Atherinomorphae</taxon>
        <taxon>Cyprinodontiformes</taxon>
        <taxon>Goodeidae</taxon>
        <taxon>Xenoophorus</taxon>
    </lineage>
</organism>
<accession>A0ABV0QZ90</accession>
<dbReference type="InterPro" id="IPR050302">
    <property type="entry name" value="Rab_GAP_TBC_domain"/>
</dbReference>
<dbReference type="PANTHER" id="PTHR47219:SF15">
    <property type="entry name" value="TBC1 DOMAIN FAMILY MEMBER 12 ISOFORM X1"/>
    <property type="match status" value="1"/>
</dbReference>
<dbReference type="Gene3D" id="1.10.10.750">
    <property type="entry name" value="Ypt/Rab-GAP domain of gyp1p, domain 1"/>
    <property type="match status" value="1"/>
</dbReference>
<gene>
    <name evidence="1" type="ORF">XENOCAPTIV_008585</name>
</gene>
<reference evidence="1 2" key="1">
    <citation type="submission" date="2021-06" db="EMBL/GenBank/DDBJ databases">
        <authorList>
            <person name="Palmer J.M."/>
        </authorList>
    </citation>
    <scope>NUCLEOTIDE SEQUENCE [LARGE SCALE GENOMIC DNA]</scope>
    <source>
        <strain evidence="1 2">XC_2019</strain>
        <tissue evidence="1">Muscle</tissue>
    </source>
</reference>
<dbReference type="Proteomes" id="UP001434883">
    <property type="component" value="Unassembled WGS sequence"/>
</dbReference>
<evidence type="ECO:0000313" key="2">
    <source>
        <dbReference type="Proteomes" id="UP001434883"/>
    </source>
</evidence>
<feature type="non-terminal residue" evidence="1">
    <location>
        <position position="338"/>
    </location>
</feature>
<comment type="caution">
    <text evidence="1">The sequence shown here is derived from an EMBL/GenBank/DDBJ whole genome shotgun (WGS) entry which is preliminary data.</text>
</comment>
<proteinExistence type="predicted"/>
<name>A0ABV0QZ90_9TELE</name>
<dbReference type="InterPro" id="IPR035969">
    <property type="entry name" value="Rab-GAP_TBC_sf"/>
</dbReference>